<feature type="non-terminal residue" evidence="1">
    <location>
        <position position="1"/>
    </location>
</feature>
<dbReference type="AlphaFoldDB" id="A0A5C6M2L5"/>
<gene>
    <name evidence="1" type="ORF">E3A20_24560</name>
</gene>
<evidence type="ECO:0000313" key="1">
    <source>
        <dbReference type="EMBL" id="TWW08413.1"/>
    </source>
</evidence>
<evidence type="ECO:0000313" key="2">
    <source>
        <dbReference type="Proteomes" id="UP000321083"/>
    </source>
</evidence>
<protein>
    <submittedName>
        <fullName evidence="1">Uncharacterized protein</fullName>
    </submittedName>
</protein>
<sequence length="118" mass="12032">ADRETAYGGGEGDFENGLSSLSGQAEFGGLEPVYQQGAALNLYADLVWFVVPDEGDVSGAGDGHGDGATINDGCVIGHEDQLCVRIDDIGGEQLACFQCLNLELAGAGELTVAGTLPV</sequence>
<organism evidence="1 2">
    <name type="scientific">Planctomyces bekefii</name>
    <dbReference type="NCBI Taxonomy" id="1653850"/>
    <lineage>
        <taxon>Bacteria</taxon>
        <taxon>Pseudomonadati</taxon>
        <taxon>Planctomycetota</taxon>
        <taxon>Planctomycetia</taxon>
        <taxon>Planctomycetales</taxon>
        <taxon>Planctomycetaceae</taxon>
        <taxon>Planctomyces</taxon>
    </lineage>
</organism>
<dbReference type="Proteomes" id="UP000321083">
    <property type="component" value="Unassembled WGS sequence"/>
</dbReference>
<comment type="caution">
    <text evidence="1">The sequence shown here is derived from an EMBL/GenBank/DDBJ whole genome shotgun (WGS) entry which is preliminary data.</text>
</comment>
<name>A0A5C6M2L5_9PLAN</name>
<accession>A0A5C6M2L5</accession>
<dbReference type="EMBL" id="SRHE01000681">
    <property type="protein sequence ID" value="TWW08413.1"/>
    <property type="molecule type" value="Genomic_DNA"/>
</dbReference>
<reference evidence="1 2" key="2">
    <citation type="submission" date="2019-08" db="EMBL/GenBank/DDBJ databases">
        <authorList>
            <person name="Henke P."/>
        </authorList>
    </citation>
    <scope>NUCLEOTIDE SEQUENCE [LARGE SCALE GENOMIC DNA]</scope>
    <source>
        <strain evidence="1">Phe10_nw2017</strain>
    </source>
</reference>
<proteinExistence type="predicted"/>
<keyword evidence="2" id="KW-1185">Reference proteome</keyword>
<reference evidence="1 2" key="1">
    <citation type="submission" date="2019-08" db="EMBL/GenBank/DDBJ databases">
        <title>100 year-old enigma solved: identification of Planctomyces bekefii, the type genus and species of the phylum Planctomycetes.</title>
        <authorList>
            <person name="Svetlana D.N."/>
            <person name="Overmann J."/>
        </authorList>
    </citation>
    <scope>NUCLEOTIDE SEQUENCE [LARGE SCALE GENOMIC DNA]</scope>
    <source>
        <strain evidence="1">Phe10_nw2017</strain>
    </source>
</reference>